<dbReference type="SUPFAM" id="SSF54197">
    <property type="entry name" value="HIT-like"/>
    <property type="match status" value="1"/>
</dbReference>
<dbReference type="PROSITE" id="PS51084">
    <property type="entry name" value="HIT_2"/>
    <property type="match status" value="1"/>
</dbReference>
<organism evidence="5 6">
    <name type="scientific">Anaerosporobacter mobilis DSM 15930</name>
    <dbReference type="NCBI Taxonomy" id="1120996"/>
    <lineage>
        <taxon>Bacteria</taxon>
        <taxon>Bacillati</taxon>
        <taxon>Bacillota</taxon>
        <taxon>Clostridia</taxon>
        <taxon>Lachnospirales</taxon>
        <taxon>Lachnospiraceae</taxon>
        <taxon>Anaerosporobacter</taxon>
    </lineage>
</organism>
<accession>A0A1M7IVP2</accession>
<dbReference type="InterPro" id="IPR036265">
    <property type="entry name" value="HIT-like_sf"/>
</dbReference>
<dbReference type="PROSITE" id="PS00892">
    <property type="entry name" value="HIT_1"/>
    <property type="match status" value="1"/>
</dbReference>
<dbReference type="InterPro" id="IPR011146">
    <property type="entry name" value="HIT-like"/>
</dbReference>
<feature type="domain" description="HIT" evidence="4">
    <location>
        <begin position="6"/>
        <end position="113"/>
    </location>
</feature>
<dbReference type="GO" id="GO:0009117">
    <property type="term" value="P:nucleotide metabolic process"/>
    <property type="evidence" value="ECO:0007669"/>
    <property type="project" value="TreeGrafter"/>
</dbReference>
<name>A0A1M7IVP2_9FIRM</name>
<dbReference type="InterPro" id="IPR039384">
    <property type="entry name" value="HINT"/>
</dbReference>
<dbReference type="AlphaFoldDB" id="A0A1M7IVP2"/>
<dbReference type="Gene3D" id="3.30.428.10">
    <property type="entry name" value="HIT-like"/>
    <property type="match status" value="1"/>
</dbReference>
<dbReference type="STRING" id="1120996.SAMN02746066_01979"/>
<dbReference type="GO" id="GO:0003824">
    <property type="term" value="F:catalytic activity"/>
    <property type="evidence" value="ECO:0007669"/>
    <property type="project" value="InterPro"/>
</dbReference>
<reference evidence="5 6" key="1">
    <citation type="submission" date="2016-11" db="EMBL/GenBank/DDBJ databases">
        <authorList>
            <person name="Jaros S."/>
            <person name="Januszkiewicz K."/>
            <person name="Wedrychowicz H."/>
        </authorList>
    </citation>
    <scope>NUCLEOTIDE SEQUENCE [LARGE SCALE GENOMIC DNA]</scope>
    <source>
        <strain evidence="5 6">DSM 15930</strain>
    </source>
</reference>
<evidence type="ECO:0000259" key="4">
    <source>
        <dbReference type="PROSITE" id="PS51084"/>
    </source>
</evidence>
<dbReference type="Pfam" id="PF01230">
    <property type="entry name" value="HIT"/>
    <property type="match status" value="1"/>
</dbReference>
<gene>
    <name evidence="5" type="ORF">SAMN02746066_01979</name>
</gene>
<dbReference type="Proteomes" id="UP000184038">
    <property type="component" value="Unassembled WGS sequence"/>
</dbReference>
<dbReference type="CDD" id="cd01277">
    <property type="entry name" value="HINT_subgroup"/>
    <property type="match status" value="1"/>
</dbReference>
<sequence length="137" mass="15504">MKDNCIFCKIAAGEIPSYTIYEDDDFKAFMDISPASKGHTILIPKVHADNLFELDETVASKLLPVAARIAKALKAELHCEGLNLLQNNGEIAGQTVFHFHMHIIPRYEVDKVVVKWVEDKYEGEPLDQLSEKIKKHL</sequence>
<keyword evidence="6" id="KW-1185">Reference proteome</keyword>
<evidence type="ECO:0000256" key="1">
    <source>
        <dbReference type="PIRSR" id="PIRSR601310-1"/>
    </source>
</evidence>
<dbReference type="InterPro" id="IPR001310">
    <property type="entry name" value="Histidine_triad_HIT"/>
</dbReference>
<dbReference type="EMBL" id="FRCP01000010">
    <property type="protein sequence ID" value="SHM44775.1"/>
    <property type="molecule type" value="Genomic_DNA"/>
</dbReference>
<dbReference type="PANTHER" id="PTHR46648:SF1">
    <property type="entry name" value="ADENOSINE 5'-MONOPHOSPHORAMIDASE HNT1"/>
    <property type="match status" value="1"/>
</dbReference>
<dbReference type="OrthoDB" id="9784774at2"/>
<feature type="active site" description="Tele-AMP-histidine intermediate" evidence="1">
    <location>
        <position position="100"/>
    </location>
</feature>
<feature type="short sequence motif" description="Histidine triad motif" evidence="2 3">
    <location>
        <begin position="98"/>
        <end position="102"/>
    </location>
</feature>
<evidence type="ECO:0000313" key="6">
    <source>
        <dbReference type="Proteomes" id="UP000184038"/>
    </source>
</evidence>
<dbReference type="InterPro" id="IPR019808">
    <property type="entry name" value="Histidine_triad_CS"/>
</dbReference>
<dbReference type="RefSeq" id="WP_073286887.1">
    <property type="nucleotide sequence ID" value="NZ_FRCP01000010.1"/>
</dbReference>
<evidence type="ECO:0000313" key="5">
    <source>
        <dbReference type="EMBL" id="SHM44775.1"/>
    </source>
</evidence>
<dbReference type="PANTHER" id="PTHR46648">
    <property type="entry name" value="HIT FAMILY PROTEIN 1"/>
    <property type="match status" value="1"/>
</dbReference>
<dbReference type="PRINTS" id="PR00332">
    <property type="entry name" value="HISTRIAD"/>
</dbReference>
<proteinExistence type="predicted"/>
<protein>
    <submittedName>
        <fullName evidence="5">Histidine triad (HIT) family protein</fullName>
    </submittedName>
</protein>
<evidence type="ECO:0000256" key="3">
    <source>
        <dbReference type="PROSITE-ProRule" id="PRU00464"/>
    </source>
</evidence>
<evidence type="ECO:0000256" key="2">
    <source>
        <dbReference type="PIRSR" id="PIRSR601310-3"/>
    </source>
</evidence>